<dbReference type="InterPro" id="IPR035698">
    <property type="entry name" value="RNAP_III_Rpc1_C"/>
</dbReference>
<dbReference type="GO" id="GO:0006351">
    <property type="term" value="P:DNA-templated transcription"/>
    <property type="evidence" value="ECO:0007669"/>
    <property type="project" value="InterPro"/>
</dbReference>
<keyword evidence="6" id="KW-0548">Nucleotidyltransferase</keyword>
<keyword evidence="8" id="KW-0862">Zinc</keyword>
<dbReference type="InterPro" id="IPR042102">
    <property type="entry name" value="RNA_pol_Rpb1_3_sf"/>
</dbReference>
<evidence type="ECO:0000259" key="14">
    <source>
        <dbReference type="Pfam" id="PF04998"/>
    </source>
</evidence>
<dbReference type="InterPro" id="IPR038120">
    <property type="entry name" value="Rpb1_funnel_sf"/>
</dbReference>
<evidence type="ECO:0000256" key="3">
    <source>
        <dbReference type="ARBA" id="ARBA00012418"/>
    </source>
</evidence>
<dbReference type="InterPro" id="IPR007081">
    <property type="entry name" value="RNA_pol_Rpb1_5"/>
</dbReference>
<evidence type="ECO:0000313" key="15">
    <source>
        <dbReference type="EMBL" id="TFY74270.1"/>
    </source>
</evidence>
<keyword evidence="5" id="KW-0808">Transferase</keyword>
<dbReference type="Pfam" id="PF04983">
    <property type="entry name" value="RNA_pol_Rpb1_3"/>
    <property type="match status" value="1"/>
</dbReference>
<dbReference type="PANTHER" id="PTHR48446">
    <property type="entry name" value="DNA-DIRECTED RNA POLYMERASE SUBUNIT BETA' N-TERMINAL SECTION"/>
    <property type="match status" value="1"/>
</dbReference>
<dbReference type="STRING" id="135208.A0A4Y9ZJB2"/>
<dbReference type="Proteomes" id="UP000298061">
    <property type="component" value="Unassembled WGS sequence"/>
</dbReference>
<dbReference type="SUPFAM" id="SSF64484">
    <property type="entry name" value="beta and beta-prime subunits of DNA dependent RNA-polymerase"/>
    <property type="match status" value="1"/>
</dbReference>
<evidence type="ECO:0000256" key="6">
    <source>
        <dbReference type="ARBA" id="ARBA00022695"/>
    </source>
</evidence>
<organism evidence="15 16">
    <name type="scientific">Hericium alpestre</name>
    <dbReference type="NCBI Taxonomy" id="135208"/>
    <lineage>
        <taxon>Eukaryota</taxon>
        <taxon>Fungi</taxon>
        <taxon>Dikarya</taxon>
        <taxon>Basidiomycota</taxon>
        <taxon>Agaricomycotina</taxon>
        <taxon>Agaricomycetes</taxon>
        <taxon>Russulales</taxon>
        <taxon>Hericiaceae</taxon>
        <taxon>Hericium</taxon>
    </lineage>
</organism>
<evidence type="ECO:0000256" key="9">
    <source>
        <dbReference type="ARBA" id="ARBA00022842"/>
    </source>
</evidence>
<sequence length="685" mass="74541">MCGIADKAVVGGGKKTSLFSVILRDYGPDAAAATMNRLAKLAARWLTNFGFSLGINDVIPGPILSAKKDQLVEAAYAKCLDFIELAKLGKLNNKPGCDQDQTLESEISGVLNKVRDDTATICMQELSRHNAPLIMATCGSKVKTAETGYMQRRLMKALEDLTTHYDLSVRNAVGGMVQFTFGGDGLDPACLEGDSQPIDLGRAWKHIAAITPGSARGLLPYEITEITNHELSQPRFARDCTAVYVTSVQNFIREHIVQRLADARRSRGMFEALERSSEWDADTDLSMGASNADKVFVDNVAHVSKAQLQAFLSAAWIKYSKAKIEPGSTVGAVGAQSIGEPGTQMTLKTFHFAGVATMNVTLGVPRIQEIINAAKTISTPIISCKLVTADSEASARIVKGRLEKTLLGDVASIIEEAWGQKYTYIGVIVDMESVQKLQLELVLDDIKWAIVAAPRLKIKQESKKSVIVVPNRNRLRIYIEGADRYYRMREIKRLLPSVVVKGVPTISRAVINKIDRDGERGKKGDNELLVEGYGLRKVLGTEGIVGEQVTTNHVIETAEILGIESARQTIINEIQFTMQSHGMSIDIRHVMLLGDVMTYKGEVLGITRFDVAKMKDSVLMLASFEKTTDHLFDASAAGKVDSIAGVSESIIMGNPAANCGTSMPALILPTPALSKPRNLLFENSL</sequence>
<feature type="domain" description="RNA polymerase Rpb1" evidence="14">
    <location>
        <begin position="142"/>
        <end position="617"/>
    </location>
</feature>
<evidence type="ECO:0000256" key="7">
    <source>
        <dbReference type="ARBA" id="ARBA00022723"/>
    </source>
</evidence>
<evidence type="ECO:0000313" key="16">
    <source>
        <dbReference type="Proteomes" id="UP000298061"/>
    </source>
</evidence>
<evidence type="ECO:0000256" key="1">
    <source>
        <dbReference type="ARBA" id="ARBA00004123"/>
    </source>
</evidence>
<dbReference type="PANTHER" id="PTHR48446:SF1">
    <property type="entry name" value="DNA-DIRECTED RNA POLYMERASE SUBUNIT BETA' N-TERMINAL SECTION"/>
    <property type="match status" value="1"/>
</dbReference>
<evidence type="ECO:0000256" key="2">
    <source>
        <dbReference type="ARBA" id="ARBA00006460"/>
    </source>
</evidence>
<keyword evidence="16" id="KW-1185">Reference proteome</keyword>
<dbReference type="InterPro" id="IPR015700">
    <property type="entry name" value="RPC1"/>
</dbReference>
<protein>
    <recommendedName>
        <fullName evidence="3">DNA-directed RNA polymerase</fullName>
        <ecNumber evidence="3">2.7.7.6</ecNumber>
    </recommendedName>
</protein>
<reference evidence="15 16" key="1">
    <citation type="submission" date="2019-02" db="EMBL/GenBank/DDBJ databases">
        <title>Genome sequencing of the rare red list fungi Hericium alpestre (H. flagellum).</title>
        <authorList>
            <person name="Buettner E."/>
            <person name="Kellner H."/>
        </authorList>
    </citation>
    <scope>NUCLEOTIDE SEQUENCE [LARGE SCALE GENOMIC DNA]</scope>
    <source>
        <strain evidence="15 16">DSM 108284</strain>
    </source>
</reference>
<evidence type="ECO:0000256" key="4">
    <source>
        <dbReference type="ARBA" id="ARBA00022478"/>
    </source>
</evidence>
<keyword evidence="9" id="KW-0460">Magnesium</keyword>
<dbReference type="GO" id="GO:0046872">
    <property type="term" value="F:metal ion binding"/>
    <property type="evidence" value="ECO:0007669"/>
    <property type="project" value="UniProtKB-KW"/>
</dbReference>
<keyword evidence="10" id="KW-0804">Transcription</keyword>
<keyword evidence="7" id="KW-0479">Metal-binding</keyword>
<dbReference type="GO" id="GO:0003899">
    <property type="term" value="F:DNA-directed RNA polymerase activity"/>
    <property type="evidence" value="ECO:0007669"/>
    <property type="project" value="UniProtKB-EC"/>
</dbReference>
<keyword evidence="11" id="KW-0539">Nucleus</keyword>
<dbReference type="CDD" id="cd02736">
    <property type="entry name" value="RNAP_III_Rpc1_C"/>
    <property type="match status" value="1"/>
</dbReference>
<dbReference type="AlphaFoldDB" id="A0A4Y9ZJB2"/>
<dbReference type="Gene3D" id="1.10.132.30">
    <property type="match status" value="1"/>
</dbReference>
<dbReference type="EC" id="2.7.7.6" evidence="3"/>
<evidence type="ECO:0000256" key="10">
    <source>
        <dbReference type="ARBA" id="ARBA00023163"/>
    </source>
</evidence>
<dbReference type="OrthoDB" id="270392at2759"/>
<dbReference type="Gene3D" id="1.10.150.390">
    <property type="match status" value="1"/>
</dbReference>
<comment type="similarity">
    <text evidence="2">Belongs to the RNA polymerase beta' chain family.</text>
</comment>
<evidence type="ECO:0000256" key="11">
    <source>
        <dbReference type="ARBA" id="ARBA00023242"/>
    </source>
</evidence>
<evidence type="ECO:0000259" key="13">
    <source>
        <dbReference type="Pfam" id="PF04983"/>
    </source>
</evidence>
<accession>A0A4Y9ZJB2</accession>
<feature type="domain" description="RNA polymerase Rpb1" evidence="13">
    <location>
        <begin position="1"/>
        <end position="58"/>
    </location>
</feature>
<dbReference type="EMBL" id="SFCI01002189">
    <property type="protein sequence ID" value="TFY74270.1"/>
    <property type="molecule type" value="Genomic_DNA"/>
</dbReference>
<comment type="catalytic activity">
    <reaction evidence="12">
        <text>RNA(n) + a ribonucleoside 5'-triphosphate = RNA(n+1) + diphosphate</text>
        <dbReference type="Rhea" id="RHEA:21248"/>
        <dbReference type="Rhea" id="RHEA-COMP:14527"/>
        <dbReference type="Rhea" id="RHEA-COMP:17342"/>
        <dbReference type="ChEBI" id="CHEBI:33019"/>
        <dbReference type="ChEBI" id="CHEBI:61557"/>
        <dbReference type="ChEBI" id="CHEBI:140395"/>
        <dbReference type="EC" id="2.7.7.6"/>
    </reaction>
</comment>
<gene>
    <name evidence="15" type="ORF">EWM64_g9743</name>
</gene>
<evidence type="ECO:0000256" key="12">
    <source>
        <dbReference type="ARBA" id="ARBA00048552"/>
    </source>
</evidence>
<comment type="subcellular location">
    <subcellularLocation>
        <location evidence="1">Nucleus</location>
    </subcellularLocation>
</comment>
<evidence type="ECO:0000256" key="8">
    <source>
        <dbReference type="ARBA" id="ARBA00022833"/>
    </source>
</evidence>
<dbReference type="GO" id="GO:0003677">
    <property type="term" value="F:DNA binding"/>
    <property type="evidence" value="ECO:0007669"/>
    <property type="project" value="InterPro"/>
</dbReference>
<dbReference type="InterPro" id="IPR007066">
    <property type="entry name" value="RNA_pol_Rpb1_3"/>
</dbReference>
<dbReference type="Gene3D" id="6.20.50.80">
    <property type="match status" value="1"/>
</dbReference>
<dbReference type="Pfam" id="PF04998">
    <property type="entry name" value="RNA_pol_Rpb1_5"/>
    <property type="match status" value="1"/>
</dbReference>
<dbReference type="GO" id="GO:0005634">
    <property type="term" value="C:nucleus"/>
    <property type="evidence" value="ECO:0007669"/>
    <property type="project" value="UniProtKB-SubCell"/>
</dbReference>
<keyword evidence="4" id="KW-0240">DNA-directed RNA polymerase</keyword>
<proteinExistence type="inferred from homology"/>
<dbReference type="FunFam" id="1.10.150.390:FF:000004">
    <property type="entry name" value="DNA-directed RNA polymerase subunit"/>
    <property type="match status" value="1"/>
</dbReference>
<dbReference type="GO" id="GO:0000428">
    <property type="term" value="C:DNA-directed RNA polymerase complex"/>
    <property type="evidence" value="ECO:0007669"/>
    <property type="project" value="UniProtKB-KW"/>
</dbReference>
<name>A0A4Y9ZJB2_9AGAM</name>
<dbReference type="Gene3D" id="1.10.274.100">
    <property type="entry name" value="RNA polymerase Rpb1, domain 3"/>
    <property type="match status" value="1"/>
</dbReference>
<comment type="caution">
    <text evidence="15">The sequence shown here is derived from an EMBL/GenBank/DDBJ whole genome shotgun (WGS) entry which is preliminary data.</text>
</comment>
<evidence type="ECO:0000256" key="5">
    <source>
        <dbReference type="ARBA" id="ARBA00022679"/>
    </source>
</evidence>